<keyword evidence="2 4" id="KW-0808">Transferase</keyword>
<evidence type="ECO:0000256" key="2">
    <source>
        <dbReference type="ARBA" id="ARBA00022679"/>
    </source>
</evidence>
<dbReference type="AlphaFoldDB" id="A0A1U9JX17"/>
<gene>
    <name evidence="4" type="ORF">BHV28_17110</name>
</gene>
<evidence type="ECO:0000256" key="1">
    <source>
        <dbReference type="ARBA" id="ARBA00022676"/>
    </source>
</evidence>
<dbReference type="CDD" id="cd00761">
    <property type="entry name" value="Glyco_tranf_GTA_type"/>
    <property type="match status" value="1"/>
</dbReference>
<accession>A0A1U9JX17</accession>
<dbReference type="PANTHER" id="PTHR22916">
    <property type="entry name" value="GLYCOSYLTRANSFERASE"/>
    <property type="match status" value="1"/>
</dbReference>
<feature type="domain" description="Glycosyltransferase 2-like" evidence="3">
    <location>
        <begin position="5"/>
        <end position="135"/>
    </location>
</feature>
<dbReference type="SUPFAM" id="SSF53448">
    <property type="entry name" value="Nucleotide-diphospho-sugar transferases"/>
    <property type="match status" value="1"/>
</dbReference>
<sequence>MKKLTVVIPVYNVEAYLNVCLDSIINQFYKNLEIICINDGSTDHSLNILKEYAGRDNRIIVIDQPNQGVSVARNAGIRAASGEYVTFVDCDDYMDLEAYQVSMPLFALGVDAVCFGTKIHSEEGATKWHSDDEYYSIHHENVTKTSHDVLMVENISCGNKLFKLDIIKNNNILFPEGRIYEDAEFCWKYMVNTSNIYFIKNRYYNYIRRKNSIMSNTFSGTEKAIDHLYVVFNLFDYFKSDKRYEVYLFTSWPFLFRQYFNLADQYTVKQEKDRILNEAKNFVLENNIVDMYKSDVFISNISQGRVSLTGKVSDLSFWQKIYSIKKTKYRKDIHILGFKLSFKSKIVTN</sequence>
<dbReference type="KEGG" id="thd:BHV28_17110"/>
<keyword evidence="5" id="KW-1185">Reference proteome</keyword>
<dbReference type="GO" id="GO:0016758">
    <property type="term" value="F:hexosyltransferase activity"/>
    <property type="evidence" value="ECO:0007669"/>
    <property type="project" value="UniProtKB-ARBA"/>
</dbReference>
<evidence type="ECO:0000259" key="3">
    <source>
        <dbReference type="Pfam" id="PF00535"/>
    </source>
</evidence>
<name>A0A1U9JX17_9HYPH</name>
<dbReference type="STRING" id="1902579.BHV28_17110"/>
<dbReference type="Gene3D" id="3.90.550.10">
    <property type="entry name" value="Spore Coat Polysaccharide Biosynthesis Protein SpsA, Chain A"/>
    <property type="match status" value="1"/>
</dbReference>
<evidence type="ECO:0000313" key="5">
    <source>
        <dbReference type="Proteomes" id="UP000188912"/>
    </source>
</evidence>
<dbReference type="InterPro" id="IPR029044">
    <property type="entry name" value="Nucleotide-diphossugar_trans"/>
</dbReference>
<dbReference type="PANTHER" id="PTHR22916:SF51">
    <property type="entry name" value="GLYCOSYLTRANSFERASE EPSH-RELATED"/>
    <property type="match status" value="1"/>
</dbReference>
<evidence type="ECO:0000313" key="4">
    <source>
        <dbReference type="EMBL" id="AQS42381.1"/>
    </source>
</evidence>
<proteinExistence type="predicted"/>
<keyword evidence="1" id="KW-0328">Glycosyltransferase</keyword>
<dbReference type="Proteomes" id="UP000188912">
    <property type="component" value="Chromosome"/>
</dbReference>
<reference evidence="4 5" key="1">
    <citation type="journal article" date="2010" name="Science">
        <title>Genomic comparison of the ants Camponotus floridanus and Harpegnathos saltator.</title>
        <authorList>
            <person name="Bonasio R."/>
            <person name="Zhang G."/>
            <person name="Ye C."/>
            <person name="Mutti N.S."/>
            <person name="Fang X."/>
            <person name="Qin N."/>
            <person name="Donahue G."/>
            <person name="Yang P."/>
            <person name="Li Q."/>
            <person name="Li C."/>
            <person name="Zhang P."/>
            <person name="Huang Z."/>
            <person name="Berger S.L."/>
            <person name="Reinberg D."/>
            <person name="Wang J."/>
            <person name="Liebig J."/>
        </authorList>
    </citation>
    <scope>NUCLEOTIDE SEQUENCE [LARGE SCALE GENOMIC DNA]</scope>
    <source>
        <strain evidence="4 5">Hsal</strain>
    </source>
</reference>
<reference evidence="4 5" key="2">
    <citation type="journal article" date="2016" name="Sci. Rep.">
        <title>The genome of Rhizobiales bacteria in predatory ants reveals urease gene functions but no genes for nitrogen fixation.</title>
        <authorList>
            <person name="Neuvonen M.M."/>
            <person name="Tamarit D."/>
            <person name="Naslund K."/>
            <person name="Liebig J."/>
            <person name="Feldhaar H."/>
            <person name="Moran N.A."/>
            <person name="Guy L."/>
            <person name="Andersson S.G."/>
        </authorList>
    </citation>
    <scope>NUCLEOTIDE SEQUENCE [LARGE SCALE GENOMIC DNA]</scope>
    <source>
        <strain evidence="4 5">Hsal</strain>
    </source>
</reference>
<dbReference type="EMBL" id="CP017315">
    <property type="protein sequence ID" value="AQS42381.1"/>
    <property type="molecule type" value="Genomic_DNA"/>
</dbReference>
<dbReference type="Pfam" id="PF00535">
    <property type="entry name" value="Glycos_transf_2"/>
    <property type="match status" value="1"/>
</dbReference>
<dbReference type="InterPro" id="IPR001173">
    <property type="entry name" value="Glyco_trans_2-like"/>
</dbReference>
<organism evidence="4 5">
    <name type="scientific">Candidatus Tokpelaia hoelldobleri</name>
    <dbReference type="NCBI Taxonomy" id="1902579"/>
    <lineage>
        <taxon>Bacteria</taxon>
        <taxon>Pseudomonadati</taxon>
        <taxon>Pseudomonadota</taxon>
        <taxon>Alphaproteobacteria</taxon>
        <taxon>Hyphomicrobiales</taxon>
        <taxon>Candidatus Tokpelaia</taxon>
    </lineage>
</organism>
<protein>
    <submittedName>
        <fullName evidence="4">Glycosyl transferase family 2 protein</fullName>
    </submittedName>
</protein>